<comment type="caution">
    <text evidence="8">The sequence shown here is derived from an EMBL/GenBank/DDBJ whole genome shotgun (WGS) entry which is preliminary data.</text>
</comment>
<dbReference type="InterPro" id="IPR011701">
    <property type="entry name" value="MFS"/>
</dbReference>
<dbReference type="InterPro" id="IPR036259">
    <property type="entry name" value="MFS_trans_sf"/>
</dbReference>
<evidence type="ECO:0000256" key="3">
    <source>
        <dbReference type="ARBA" id="ARBA00022692"/>
    </source>
</evidence>
<dbReference type="PROSITE" id="PS50850">
    <property type="entry name" value="MFS"/>
    <property type="match status" value="1"/>
</dbReference>
<comment type="subcellular location">
    <subcellularLocation>
        <location evidence="1">Cell membrane</location>
        <topology evidence="1">Multi-pass membrane protein</topology>
    </subcellularLocation>
</comment>
<dbReference type="Gene3D" id="1.20.1250.20">
    <property type="entry name" value="MFS general substrate transporter like domains"/>
    <property type="match status" value="1"/>
</dbReference>
<dbReference type="PANTHER" id="PTHR23513:SF6">
    <property type="entry name" value="MAJOR FACILITATOR SUPERFAMILY ASSOCIATED DOMAIN-CONTAINING PROTEIN"/>
    <property type="match status" value="1"/>
</dbReference>
<dbReference type="Proteomes" id="UP000474757">
    <property type="component" value="Unassembled WGS sequence"/>
</dbReference>
<feature type="transmembrane region" description="Helical" evidence="6">
    <location>
        <begin position="169"/>
        <end position="190"/>
    </location>
</feature>
<dbReference type="GO" id="GO:0022857">
    <property type="term" value="F:transmembrane transporter activity"/>
    <property type="evidence" value="ECO:0007669"/>
    <property type="project" value="InterPro"/>
</dbReference>
<dbReference type="InterPro" id="IPR020846">
    <property type="entry name" value="MFS_dom"/>
</dbReference>
<keyword evidence="4 6" id="KW-1133">Transmembrane helix</keyword>
<evidence type="ECO:0000256" key="5">
    <source>
        <dbReference type="ARBA" id="ARBA00023136"/>
    </source>
</evidence>
<evidence type="ECO:0000256" key="2">
    <source>
        <dbReference type="ARBA" id="ARBA00022475"/>
    </source>
</evidence>
<dbReference type="RefSeq" id="WP_163891387.1">
    <property type="nucleotide sequence ID" value="NZ_JAAFYS010000002.1"/>
</dbReference>
<evidence type="ECO:0000313" key="8">
    <source>
        <dbReference type="EMBL" id="NDV00674.1"/>
    </source>
</evidence>
<dbReference type="EMBL" id="JAAGAB010000002">
    <property type="protein sequence ID" value="NDV00674.1"/>
    <property type="molecule type" value="Genomic_DNA"/>
</dbReference>
<evidence type="ECO:0000256" key="1">
    <source>
        <dbReference type="ARBA" id="ARBA00004651"/>
    </source>
</evidence>
<name>A0A6B2JWS3_9RHOB</name>
<dbReference type="Pfam" id="PF07690">
    <property type="entry name" value="MFS_1"/>
    <property type="match status" value="1"/>
</dbReference>
<protein>
    <submittedName>
        <fullName evidence="8">MFS transporter</fullName>
    </submittedName>
</protein>
<dbReference type="CDD" id="cd06173">
    <property type="entry name" value="MFS_MefA_like"/>
    <property type="match status" value="1"/>
</dbReference>
<dbReference type="PANTHER" id="PTHR23513">
    <property type="entry name" value="INTEGRAL MEMBRANE EFFLUX PROTEIN-RELATED"/>
    <property type="match status" value="1"/>
</dbReference>
<keyword evidence="9" id="KW-1185">Reference proteome</keyword>
<feature type="transmembrane region" description="Helical" evidence="6">
    <location>
        <begin position="211"/>
        <end position="231"/>
    </location>
</feature>
<feature type="transmembrane region" description="Helical" evidence="6">
    <location>
        <begin position="281"/>
        <end position="299"/>
    </location>
</feature>
<keyword evidence="2" id="KW-1003">Cell membrane</keyword>
<dbReference type="SUPFAM" id="SSF103473">
    <property type="entry name" value="MFS general substrate transporter"/>
    <property type="match status" value="1"/>
</dbReference>
<feature type="transmembrane region" description="Helical" evidence="6">
    <location>
        <begin position="343"/>
        <end position="364"/>
    </location>
</feature>
<feature type="transmembrane region" description="Helical" evidence="6">
    <location>
        <begin position="146"/>
        <end position="163"/>
    </location>
</feature>
<evidence type="ECO:0000313" key="9">
    <source>
        <dbReference type="Proteomes" id="UP000474757"/>
    </source>
</evidence>
<gene>
    <name evidence="8" type="ORF">GZA08_06795</name>
</gene>
<feature type="transmembrane region" description="Helical" evidence="6">
    <location>
        <begin position="251"/>
        <end position="274"/>
    </location>
</feature>
<feature type="transmembrane region" description="Helical" evidence="6">
    <location>
        <begin position="80"/>
        <end position="110"/>
    </location>
</feature>
<feature type="transmembrane region" description="Helical" evidence="6">
    <location>
        <begin position="370"/>
        <end position="391"/>
    </location>
</feature>
<evidence type="ECO:0000256" key="4">
    <source>
        <dbReference type="ARBA" id="ARBA00022989"/>
    </source>
</evidence>
<dbReference type="AlphaFoldDB" id="A0A6B2JWS3"/>
<feature type="domain" description="Major facilitator superfamily (MFS) profile" evidence="7">
    <location>
        <begin position="1"/>
        <end position="396"/>
    </location>
</feature>
<evidence type="ECO:0000256" key="6">
    <source>
        <dbReference type="SAM" id="Phobius"/>
    </source>
</evidence>
<keyword evidence="5 6" id="KW-0472">Membrane</keyword>
<evidence type="ECO:0000259" key="7">
    <source>
        <dbReference type="PROSITE" id="PS50850"/>
    </source>
</evidence>
<accession>A0A6B2JWS3</accession>
<organism evidence="8 9">
    <name type="scientific">Pseudoroseicyclus tamaricis</name>
    <dbReference type="NCBI Taxonomy" id="2705421"/>
    <lineage>
        <taxon>Bacteria</taxon>
        <taxon>Pseudomonadati</taxon>
        <taxon>Pseudomonadota</taxon>
        <taxon>Alphaproteobacteria</taxon>
        <taxon>Rhodobacterales</taxon>
        <taxon>Paracoccaceae</taxon>
        <taxon>Pseudoroseicyclus</taxon>
    </lineage>
</organism>
<reference evidence="8 9" key="1">
    <citation type="submission" date="2020-02" db="EMBL/GenBank/DDBJ databases">
        <title>Pseudoroseicyclus tamarix, sp. nov., isolated from offshore sediment of a Tamarix chinensis forest.</title>
        <authorList>
            <person name="Gai Y."/>
        </authorList>
    </citation>
    <scope>NUCLEOTIDE SEQUENCE [LARGE SCALE GENOMIC DNA]</scope>
    <source>
        <strain evidence="8 9">CLL3-39</strain>
    </source>
</reference>
<dbReference type="GO" id="GO:0005886">
    <property type="term" value="C:plasma membrane"/>
    <property type="evidence" value="ECO:0007669"/>
    <property type="project" value="UniProtKB-SubCell"/>
</dbReference>
<feature type="transmembrane region" description="Helical" evidence="6">
    <location>
        <begin position="305"/>
        <end position="331"/>
    </location>
</feature>
<proteinExistence type="predicted"/>
<keyword evidence="3 6" id="KW-0812">Transmembrane</keyword>
<sequence>MTSRPFLTLLFAEGFALLGTRLSMIAVPWLVLTELGDPLLAGIVAFAEMAPYVLAKAAGGPLIDRLGARRVSIVTDAFSVAALAALPLLFAAGLLVPATLVPLMAVIGLLRGPADAAKYAMIPAVAETSGLPMTRVTGLLSSVERLAGLLGAGLAAGLVAVVGPANALLVNAGLVGLAALTVLFGLRGVAPPEAEGEGEPYLTRLAAGWRYLRQDGTLLAITLMVAATNLLDQGMGALLLPVWAEQTGSVAHLGAVQMALGAGAVTGSLVASAWAEKLPRLPTYAIAYIIVGLPRYALFVLPLPFWALLAGVAFGGFMAGFLNPIIGALIFERVPKALTGRVTSLFTAIAWAGMPFGGLIAGALVEGWSLTIAFIALGSAYFVATMAPLLVPSFRQMDRVEPVRAPEAA</sequence>